<evidence type="ECO:0008006" key="3">
    <source>
        <dbReference type="Google" id="ProtNLM"/>
    </source>
</evidence>
<reference evidence="1 2" key="1">
    <citation type="submission" date="2017-02" db="EMBL/GenBank/DDBJ databases">
        <authorList>
            <person name="Peterson S.W."/>
        </authorList>
    </citation>
    <scope>NUCLEOTIDE SEQUENCE [LARGE SCALE GENOMIC DNA]</scope>
    <source>
        <strain evidence="1 2">ATCC 700135</strain>
    </source>
</reference>
<dbReference type="RefSeq" id="WP_051522803.1">
    <property type="nucleotide sequence ID" value="NZ_FUWL01000005.1"/>
</dbReference>
<sequence length="162" mass="18671">MNKHLIDTSILVEAHRRHYPFDVVPSFWNSILGIKNDGNIVSIDKVFQEIKNGGDDLLDWCRTRLPQDFFLDSSVSVSEFQQISQWINNSNYKEEAKRKFLNDSVADIWLIAYAKKNGYTIVTEEISTPQSKKKIKIPDVCAQFGIPCINTIDMYRGLGKHF</sequence>
<dbReference type="Proteomes" id="UP000189956">
    <property type="component" value="Unassembled WGS sequence"/>
</dbReference>
<evidence type="ECO:0000313" key="1">
    <source>
        <dbReference type="EMBL" id="SJZ42158.1"/>
    </source>
</evidence>
<name>A0A1T4KI86_PORCN</name>
<dbReference type="Pfam" id="PF14367">
    <property type="entry name" value="DUF4411"/>
    <property type="match status" value="1"/>
</dbReference>
<dbReference type="EMBL" id="FUWL01000005">
    <property type="protein sequence ID" value="SJZ42158.1"/>
    <property type="molecule type" value="Genomic_DNA"/>
</dbReference>
<proteinExistence type="predicted"/>
<dbReference type="InterPro" id="IPR016541">
    <property type="entry name" value="UCP008505"/>
</dbReference>
<dbReference type="SUPFAM" id="SSF88723">
    <property type="entry name" value="PIN domain-like"/>
    <property type="match status" value="1"/>
</dbReference>
<dbReference type="AlphaFoldDB" id="A0A1T4KI86"/>
<accession>A0A1T4KI86</accession>
<organism evidence="1 2">
    <name type="scientific">Porphyromonas cangingivalis</name>
    <dbReference type="NCBI Taxonomy" id="36874"/>
    <lineage>
        <taxon>Bacteria</taxon>
        <taxon>Pseudomonadati</taxon>
        <taxon>Bacteroidota</taxon>
        <taxon>Bacteroidia</taxon>
        <taxon>Bacteroidales</taxon>
        <taxon>Porphyromonadaceae</taxon>
        <taxon>Porphyromonas</taxon>
    </lineage>
</organism>
<protein>
    <recommendedName>
        <fullName evidence="3">Twitching motility protein PilT</fullName>
    </recommendedName>
</protein>
<evidence type="ECO:0000313" key="2">
    <source>
        <dbReference type="Proteomes" id="UP000189956"/>
    </source>
</evidence>
<gene>
    <name evidence="1" type="ORF">SAMN02745205_00743</name>
</gene>
<dbReference type="InterPro" id="IPR029060">
    <property type="entry name" value="PIN-like_dom_sf"/>
</dbReference>
<dbReference type="PIRSF" id="PIRSF008505">
    <property type="entry name" value="UCP008505"/>
    <property type="match status" value="1"/>
</dbReference>